<dbReference type="EMBL" id="CENE01000010">
    <property type="protein sequence ID" value="CEQ40935.1"/>
    <property type="molecule type" value="Genomic_DNA"/>
</dbReference>
<feature type="region of interest" description="Disordered" evidence="1">
    <location>
        <begin position="262"/>
        <end position="315"/>
    </location>
</feature>
<dbReference type="AlphaFoldDB" id="A0A0D6EMS9"/>
<protein>
    <submittedName>
        <fullName evidence="3">SPOSA6832_02619-mRNA-1:cds</fullName>
    </submittedName>
</protein>
<proteinExistence type="predicted"/>
<dbReference type="Pfam" id="PF06544">
    <property type="entry name" value="Prp3_C"/>
    <property type="match status" value="1"/>
</dbReference>
<accession>A0A0D6EMS9</accession>
<organism evidence="3 4">
    <name type="scientific">Sporidiobolus salmonicolor</name>
    <name type="common">Yeast-like fungus</name>
    <name type="synonym">Sporobolomyces salmonicolor</name>
    <dbReference type="NCBI Taxonomy" id="5005"/>
    <lineage>
        <taxon>Eukaryota</taxon>
        <taxon>Fungi</taxon>
        <taxon>Dikarya</taxon>
        <taxon>Basidiomycota</taxon>
        <taxon>Pucciniomycotina</taxon>
        <taxon>Microbotryomycetes</taxon>
        <taxon>Sporidiobolales</taxon>
        <taxon>Sporidiobolaceae</taxon>
        <taxon>Sporobolomyces</taxon>
    </lineage>
</organism>
<dbReference type="Gene3D" id="3.10.110.10">
    <property type="entry name" value="Ubiquitin Conjugating Enzyme"/>
    <property type="match status" value="1"/>
</dbReference>
<dbReference type="SUPFAM" id="SSF54495">
    <property type="entry name" value="UBC-like"/>
    <property type="match status" value="1"/>
</dbReference>
<evidence type="ECO:0000313" key="3">
    <source>
        <dbReference type="EMBL" id="CEQ40935.1"/>
    </source>
</evidence>
<evidence type="ECO:0000259" key="2">
    <source>
        <dbReference type="Pfam" id="PF06544"/>
    </source>
</evidence>
<feature type="domain" description="Small nuclear ribonucleoprotein Prp3 C-terminal" evidence="2">
    <location>
        <begin position="197"/>
        <end position="262"/>
    </location>
</feature>
<dbReference type="InterPro" id="IPR017359">
    <property type="entry name" value="Phi-like"/>
</dbReference>
<gene>
    <name evidence="3" type="primary">SPOSA6832_02619</name>
</gene>
<dbReference type="CDD" id="cd24163">
    <property type="entry name" value="RWDD2_C"/>
    <property type="match status" value="1"/>
</dbReference>
<dbReference type="InterPro" id="IPR059181">
    <property type="entry name" value="RWDD2A-B_C"/>
</dbReference>
<dbReference type="InterPro" id="IPR016135">
    <property type="entry name" value="UBQ-conjugating_enzyme/RWD"/>
</dbReference>
<reference evidence="4" key="1">
    <citation type="submission" date="2015-02" db="EMBL/GenBank/DDBJ databases">
        <authorList>
            <person name="Gon?alves P."/>
        </authorList>
    </citation>
    <scope>NUCLEOTIDE SEQUENCE [LARGE SCALE GENOMIC DNA]</scope>
</reference>
<evidence type="ECO:0000256" key="1">
    <source>
        <dbReference type="SAM" id="MobiDB-lite"/>
    </source>
</evidence>
<dbReference type="Proteomes" id="UP000243876">
    <property type="component" value="Unassembled WGS sequence"/>
</dbReference>
<feature type="compositionally biased region" description="Polar residues" evidence="1">
    <location>
        <begin position="304"/>
        <end position="315"/>
    </location>
</feature>
<dbReference type="OrthoDB" id="432412at2759"/>
<name>A0A0D6EMS9_SPOSA</name>
<sequence length="367" mass="39728">MAQRPPHDLLVAQLEALELCESLFPLEGELVLSEQTAAFVPTLREWLETAGQGRAATRGRGTAAKDWADELAFTVHLALEHPDDPASTFPLSLAIKLPLSSSSAPSEAPPPTDLHLQQPAWLARTPYDTLAGSLPAFDPTTFSSPADLILQTVDYLREEGVKLLPSPADQVPPAPSSKTRRRGAQAGGIDDDEFRVWLWFPSLSTREKRDDLVNWAPEYGLTGFVLAGKPALLCLEGTEENIQAYLADIKSNSWADIPSFQKKVRRDEPSSPPPSVLPDPPRHPLPSAPAPQVSERYRTPLVPRSSSPACSPPTSHRLFTSMAEITSLIPRSGHRSNRGEMGPVRDFLASKGLGEAFGAVIGGGQFS</sequence>
<feature type="non-terminal residue" evidence="3">
    <location>
        <position position="1"/>
    </location>
</feature>
<keyword evidence="4" id="KW-1185">Reference proteome</keyword>
<dbReference type="PANTHER" id="PTHR15955:SF10">
    <property type="entry name" value="DUF1115 DOMAIN PROTEIN (AFU_ORTHOLOGUE AFUA_5G14750)"/>
    <property type="match status" value="1"/>
</dbReference>
<dbReference type="InterPro" id="IPR010541">
    <property type="entry name" value="Prp3_C"/>
</dbReference>
<dbReference type="PANTHER" id="PTHR15955">
    <property type="entry name" value="RWD DOMAIN CONTAINING PROTEIN 2"/>
    <property type="match status" value="1"/>
</dbReference>
<feature type="compositionally biased region" description="Pro residues" evidence="1">
    <location>
        <begin position="270"/>
        <end position="289"/>
    </location>
</feature>
<feature type="region of interest" description="Disordered" evidence="1">
    <location>
        <begin position="164"/>
        <end position="187"/>
    </location>
</feature>
<evidence type="ECO:0000313" key="4">
    <source>
        <dbReference type="Proteomes" id="UP000243876"/>
    </source>
</evidence>